<keyword evidence="2" id="KW-0449">Lipoprotein</keyword>
<keyword evidence="1" id="KW-0732">Signal</keyword>
<evidence type="ECO:0000313" key="2">
    <source>
        <dbReference type="EMBL" id="MDP9901894.1"/>
    </source>
</evidence>
<name>A0ABT9SDC6_9BURK</name>
<dbReference type="Pfam" id="PF19574">
    <property type="entry name" value="LolA_3"/>
    <property type="match status" value="1"/>
</dbReference>
<dbReference type="InterPro" id="IPR029046">
    <property type="entry name" value="LolA/LolB/LppX"/>
</dbReference>
<organism evidence="2 3">
    <name type="scientific">Variovorax ginsengisoli</name>
    <dbReference type="NCBI Taxonomy" id="363844"/>
    <lineage>
        <taxon>Bacteria</taxon>
        <taxon>Pseudomonadati</taxon>
        <taxon>Pseudomonadota</taxon>
        <taxon>Betaproteobacteria</taxon>
        <taxon>Burkholderiales</taxon>
        <taxon>Comamonadaceae</taxon>
        <taxon>Variovorax</taxon>
    </lineage>
</organism>
<comment type="caution">
    <text evidence="2">The sequence shown here is derived from an EMBL/GenBank/DDBJ whole genome shotgun (WGS) entry which is preliminary data.</text>
</comment>
<sequence>MKTRLECIPRRTRPWRSALRALWLALLCVAAPAWAFDVPELMGLLARQKQGEATFIEQRFVRGVDGPLAASGTLSFTAPDQLIRRTLTPRPETMAVEGNNLTLSRGGRSRTMTLDSVPELLGLVEAMRATLAGNGAVLDRYFDTRLSGTPTEWALDLSPKDGRLSSQVASLRLVGKAGEVLGVEMEFRGGDRSVMTITPKR</sequence>
<dbReference type="Gene3D" id="2.50.20.10">
    <property type="entry name" value="Lipoprotein localisation LolA/LolB/LppX"/>
    <property type="match status" value="1"/>
</dbReference>
<dbReference type="RefSeq" id="WP_307691658.1">
    <property type="nucleotide sequence ID" value="NZ_JAUSRO010000014.1"/>
</dbReference>
<reference evidence="2 3" key="1">
    <citation type="submission" date="2023-07" db="EMBL/GenBank/DDBJ databases">
        <title>Sorghum-associated microbial communities from plants grown in Nebraska, USA.</title>
        <authorList>
            <person name="Schachtman D."/>
        </authorList>
    </citation>
    <scope>NUCLEOTIDE SEQUENCE [LARGE SCALE GENOMIC DNA]</scope>
    <source>
        <strain evidence="2 3">DS1607</strain>
    </source>
</reference>
<proteinExistence type="predicted"/>
<dbReference type="SUPFAM" id="SSF89392">
    <property type="entry name" value="Prokaryotic lipoproteins and lipoprotein localization factors"/>
    <property type="match status" value="1"/>
</dbReference>
<evidence type="ECO:0000256" key="1">
    <source>
        <dbReference type="ARBA" id="ARBA00022729"/>
    </source>
</evidence>
<protein>
    <submittedName>
        <fullName evidence="2">Outer membrane lipoprotein-sorting protein</fullName>
    </submittedName>
</protein>
<evidence type="ECO:0000313" key="3">
    <source>
        <dbReference type="Proteomes" id="UP001226867"/>
    </source>
</evidence>
<keyword evidence="3" id="KW-1185">Reference proteome</keyword>
<dbReference type="InterPro" id="IPR004564">
    <property type="entry name" value="OM_lipoprot_carrier_LolA-like"/>
</dbReference>
<dbReference type="Proteomes" id="UP001226867">
    <property type="component" value="Unassembled WGS sequence"/>
</dbReference>
<accession>A0ABT9SDC6</accession>
<dbReference type="EMBL" id="JAUSRO010000014">
    <property type="protein sequence ID" value="MDP9901894.1"/>
    <property type="molecule type" value="Genomic_DNA"/>
</dbReference>
<gene>
    <name evidence="2" type="ORF">J2W36_004164</name>
</gene>
<dbReference type="CDD" id="cd16325">
    <property type="entry name" value="LolA"/>
    <property type="match status" value="1"/>
</dbReference>